<dbReference type="Pfam" id="PF00106">
    <property type="entry name" value="adh_short"/>
    <property type="match status" value="1"/>
</dbReference>
<dbReference type="PRINTS" id="PR00080">
    <property type="entry name" value="SDRFAMILY"/>
</dbReference>
<keyword evidence="2" id="KW-0521">NADP</keyword>
<dbReference type="Gene3D" id="3.40.50.720">
    <property type="entry name" value="NAD(P)-binding Rossmann-like Domain"/>
    <property type="match status" value="1"/>
</dbReference>
<evidence type="ECO:0000313" key="5">
    <source>
        <dbReference type="EMBL" id="KAJ7347093.1"/>
    </source>
</evidence>
<keyword evidence="6" id="KW-1185">Reference proteome</keyword>
<dbReference type="PANTHER" id="PTHR44169">
    <property type="entry name" value="NADPH-DEPENDENT 1-ACYLDIHYDROXYACETONE PHOSPHATE REDUCTASE"/>
    <property type="match status" value="1"/>
</dbReference>
<sequence length="282" mass="30794">MSKPVAFITGCSNGGIGAALVTRFVAKGYVVYATARSVEAMSDLTHENVRKLAVDVTDDESVAVGIKQVYSETEGIDVLVSNAGYSHIGPLLDTPFEEGLKVVQTNFFGFVRLVKNVLPLMGQRKRGTVVAIGSILGEMATPFQGFYNASKAALHSYTETLRMECQPLNVKVVLIAPGSIKSNISAKSAYTVPEDSFYKSFEKQIKHVMYQSQTKDYGVMDTDEFAAIVVGKISSPKPPQYLSIGGFTTKMWILKWLPRTTAEALIWYLAQQEPKPGTYGPV</sequence>
<dbReference type="PANTHER" id="PTHR44169:SF6">
    <property type="entry name" value="NADPH-DEPENDENT 1-ACYLDIHYDROXYACETONE PHOSPHATE REDUCTASE"/>
    <property type="match status" value="1"/>
</dbReference>
<comment type="similarity">
    <text evidence="1 4">Belongs to the short-chain dehydrogenases/reductases (SDR) family.</text>
</comment>
<keyword evidence="3" id="KW-0560">Oxidoreductase</keyword>
<name>A0AAD7A0L5_9AGAR</name>
<protein>
    <submittedName>
        <fullName evidence="5">NAD-binding protein</fullName>
    </submittedName>
</protein>
<dbReference type="EMBL" id="JARIHO010000020">
    <property type="protein sequence ID" value="KAJ7347093.1"/>
    <property type="molecule type" value="Genomic_DNA"/>
</dbReference>
<dbReference type="PRINTS" id="PR00081">
    <property type="entry name" value="GDHRDH"/>
</dbReference>
<comment type="caution">
    <text evidence="5">The sequence shown here is derived from an EMBL/GenBank/DDBJ whole genome shotgun (WGS) entry which is preliminary data.</text>
</comment>
<dbReference type="SUPFAM" id="SSF51735">
    <property type="entry name" value="NAD(P)-binding Rossmann-fold domains"/>
    <property type="match status" value="1"/>
</dbReference>
<evidence type="ECO:0000256" key="2">
    <source>
        <dbReference type="ARBA" id="ARBA00022857"/>
    </source>
</evidence>
<evidence type="ECO:0000256" key="1">
    <source>
        <dbReference type="ARBA" id="ARBA00006484"/>
    </source>
</evidence>
<reference evidence="5" key="1">
    <citation type="submission" date="2023-03" db="EMBL/GenBank/DDBJ databases">
        <title>Massive genome expansion in bonnet fungi (Mycena s.s.) driven by repeated elements and novel gene families across ecological guilds.</title>
        <authorList>
            <consortium name="Lawrence Berkeley National Laboratory"/>
            <person name="Harder C.B."/>
            <person name="Miyauchi S."/>
            <person name="Viragh M."/>
            <person name="Kuo A."/>
            <person name="Thoen E."/>
            <person name="Andreopoulos B."/>
            <person name="Lu D."/>
            <person name="Skrede I."/>
            <person name="Drula E."/>
            <person name="Henrissat B."/>
            <person name="Morin E."/>
            <person name="Kohler A."/>
            <person name="Barry K."/>
            <person name="LaButti K."/>
            <person name="Morin E."/>
            <person name="Salamov A."/>
            <person name="Lipzen A."/>
            <person name="Mereny Z."/>
            <person name="Hegedus B."/>
            <person name="Baldrian P."/>
            <person name="Stursova M."/>
            <person name="Weitz H."/>
            <person name="Taylor A."/>
            <person name="Grigoriev I.V."/>
            <person name="Nagy L.G."/>
            <person name="Martin F."/>
            <person name="Kauserud H."/>
        </authorList>
    </citation>
    <scope>NUCLEOTIDE SEQUENCE</scope>
    <source>
        <strain evidence="5">CBHHK002</strain>
    </source>
</reference>
<gene>
    <name evidence="5" type="ORF">DFH08DRAFT_870236</name>
</gene>
<accession>A0AAD7A0L5</accession>
<dbReference type="InterPro" id="IPR020904">
    <property type="entry name" value="Sc_DH/Rdtase_CS"/>
</dbReference>
<evidence type="ECO:0000256" key="4">
    <source>
        <dbReference type="RuleBase" id="RU000363"/>
    </source>
</evidence>
<dbReference type="GO" id="GO:0016491">
    <property type="term" value="F:oxidoreductase activity"/>
    <property type="evidence" value="ECO:0007669"/>
    <property type="project" value="UniProtKB-KW"/>
</dbReference>
<dbReference type="AlphaFoldDB" id="A0AAD7A0L5"/>
<dbReference type="CDD" id="cd05374">
    <property type="entry name" value="17beta-HSD-like_SDR_c"/>
    <property type="match status" value="1"/>
</dbReference>
<proteinExistence type="inferred from homology"/>
<dbReference type="PROSITE" id="PS00061">
    <property type="entry name" value="ADH_SHORT"/>
    <property type="match status" value="1"/>
</dbReference>
<dbReference type="Proteomes" id="UP001218218">
    <property type="component" value="Unassembled WGS sequence"/>
</dbReference>
<dbReference type="InterPro" id="IPR002347">
    <property type="entry name" value="SDR_fam"/>
</dbReference>
<organism evidence="5 6">
    <name type="scientific">Mycena albidolilacea</name>
    <dbReference type="NCBI Taxonomy" id="1033008"/>
    <lineage>
        <taxon>Eukaryota</taxon>
        <taxon>Fungi</taxon>
        <taxon>Dikarya</taxon>
        <taxon>Basidiomycota</taxon>
        <taxon>Agaricomycotina</taxon>
        <taxon>Agaricomycetes</taxon>
        <taxon>Agaricomycetidae</taxon>
        <taxon>Agaricales</taxon>
        <taxon>Marasmiineae</taxon>
        <taxon>Mycenaceae</taxon>
        <taxon>Mycena</taxon>
    </lineage>
</organism>
<dbReference type="InterPro" id="IPR036291">
    <property type="entry name" value="NAD(P)-bd_dom_sf"/>
</dbReference>
<evidence type="ECO:0000313" key="6">
    <source>
        <dbReference type="Proteomes" id="UP001218218"/>
    </source>
</evidence>
<evidence type="ECO:0000256" key="3">
    <source>
        <dbReference type="ARBA" id="ARBA00023002"/>
    </source>
</evidence>